<reference evidence="1" key="1">
    <citation type="submission" date="2021-01" db="EMBL/GenBank/DDBJ databases">
        <title>Diatom-associated Roseobacters Show Island Model of Population Structure.</title>
        <authorList>
            <person name="Qu L."/>
            <person name="Feng X."/>
            <person name="Chen Y."/>
            <person name="Li L."/>
            <person name="Wang X."/>
            <person name="Hu Z."/>
            <person name="Wang H."/>
            <person name="Luo H."/>
        </authorList>
    </citation>
    <scope>NUCLEOTIDE SEQUENCE</scope>
    <source>
        <strain evidence="1">SM26-45</strain>
    </source>
</reference>
<accession>A0A9Q2S285</accession>
<protein>
    <submittedName>
        <fullName evidence="1">Transposase</fullName>
    </submittedName>
</protein>
<dbReference type="AlphaFoldDB" id="A0A9Q2S285"/>
<dbReference type="RefSeq" id="WP_231035816.1">
    <property type="nucleotide sequence ID" value="NZ_JAJNGX010000024.1"/>
</dbReference>
<dbReference type="SUPFAM" id="SSF46689">
    <property type="entry name" value="Homeodomain-like"/>
    <property type="match status" value="1"/>
</dbReference>
<evidence type="ECO:0000313" key="2">
    <source>
        <dbReference type="Proteomes" id="UP000809337"/>
    </source>
</evidence>
<dbReference type="Proteomes" id="UP000809337">
    <property type="component" value="Unassembled WGS sequence"/>
</dbReference>
<sequence length="80" mass="9414">MYSYEERLRAVKLYIKFGKRAQATIRELGYPTKNALKGWHREYQRLQDLPIPSAPRPPKFSLAQKLMALEHYAIHGRCVL</sequence>
<gene>
    <name evidence="1" type="ORF">JQX14_20640</name>
</gene>
<dbReference type="InterPro" id="IPR009057">
    <property type="entry name" value="Homeodomain-like_sf"/>
</dbReference>
<name>A0A9Q2S285_9RHOB</name>
<evidence type="ECO:0000313" key="1">
    <source>
        <dbReference type="EMBL" id="MBM2356967.1"/>
    </source>
</evidence>
<proteinExistence type="predicted"/>
<organism evidence="1 2">
    <name type="scientific">Pseudosulfitobacter pseudonitzschiae</name>
    <dbReference type="NCBI Taxonomy" id="1402135"/>
    <lineage>
        <taxon>Bacteria</taxon>
        <taxon>Pseudomonadati</taxon>
        <taxon>Pseudomonadota</taxon>
        <taxon>Alphaproteobacteria</taxon>
        <taxon>Rhodobacterales</taxon>
        <taxon>Roseobacteraceae</taxon>
        <taxon>Pseudosulfitobacter</taxon>
    </lineage>
</organism>
<comment type="caution">
    <text evidence="1">The sequence shown here is derived from an EMBL/GenBank/DDBJ whole genome shotgun (WGS) entry which is preliminary data.</text>
</comment>
<dbReference type="EMBL" id="JAFBWN010000024">
    <property type="protein sequence ID" value="MBM2356967.1"/>
    <property type="molecule type" value="Genomic_DNA"/>
</dbReference>